<evidence type="ECO:0000256" key="2">
    <source>
        <dbReference type="SAM" id="SignalP"/>
    </source>
</evidence>
<dbReference type="Proteomes" id="UP001221898">
    <property type="component" value="Unassembled WGS sequence"/>
</dbReference>
<sequence length="78" mass="8010">MMTMWISGLMGTCVAQVALILPQLRMASGLETSSALTMGHCLCVSALTLMSASKDVTNPDLSTPGAEGHGVFGPIGRS</sequence>
<evidence type="ECO:0000256" key="1">
    <source>
        <dbReference type="SAM" id="MobiDB-lite"/>
    </source>
</evidence>
<dbReference type="AlphaFoldDB" id="A0AAD7W0D4"/>
<evidence type="ECO:0000313" key="3">
    <source>
        <dbReference type="EMBL" id="KAJ8367314.1"/>
    </source>
</evidence>
<feature type="region of interest" description="Disordered" evidence="1">
    <location>
        <begin position="58"/>
        <end position="78"/>
    </location>
</feature>
<gene>
    <name evidence="3" type="ORF">AAFF_G00320980</name>
</gene>
<feature type="chain" id="PRO_5041974391" description="Secreted protein" evidence="2">
    <location>
        <begin position="30"/>
        <end position="78"/>
    </location>
</feature>
<name>A0AAD7W0D4_9TELE</name>
<protein>
    <recommendedName>
        <fullName evidence="5">Secreted protein</fullName>
    </recommendedName>
</protein>
<feature type="compositionally biased region" description="Gly residues" evidence="1">
    <location>
        <begin position="67"/>
        <end position="78"/>
    </location>
</feature>
<feature type="signal peptide" evidence="2">
    <location>
        <begin position="1"/>
        <end position="29"/>
    </location>
</feature>
<comment type="caution">
    <text evidence="3">The sequence shown here is derived from an EMBL/GenBank/DDBJ whole genome shotgun (WGS) entry which is preliminary data.</text>
</comment>
<organism evidence="3 4">
    <name type="scientific">Aldrovandia affinis</name>
    <dbReference type="NCBI Taxonomy" id="143900"/>
    <lineage>
        <taxon>Eukaryota</taxon>
        <taxon>Metazoa</taxon>
        <taxon>Chordata</taxon>
        <taxon>Craniata</taxon>
        <taxon>Vertebrata</taxon>
        <taxon>Euteleostomi</taxon>
        <taxon>Actinopterygii</taxon>
        <taxon>Neopterygii</taxon>
        <taxon>Teleostei</taxon>
        <taxon>Notacanthiformes</taxon>
        <taxon>Halosauridae</taxon>
        <taxon>Aldrovandia</taxon>
    </lineage>
</organism>
<evidence type="ECO:0008006" key="5">
    <source>
        <dbReference type="Google" id="ProtNLM"/>
    </source>
</evidence>
<accession>A0AAD7W0D4</accession>
<keyword evidence="4" id="KW-1185">Reference proteome</keyword>
<proteinExistence type="predicted"/>
<reference evidence="3" key="1">
    <citation type="journal article" date="2023" name="Science">
        <title>Genome structures resolve the early diversification of teleost fishes.</title>
        <authorList>
            <person name="Parey E."/>
            <person name="Louis A."/>
            <person name="Montfort J."/>
            <person name="Bouchez O."/>
            <person name="Roques C."/>
            <person name="Iampietro C."/>
            <person name="Lluch J."/>
            <person name="Castinel A."/>
            <person name="Donnadieu C."/>
            <person name="Desvignes T."/>
            <person name="Floi Bucao C."/>
            <person name="Jouanno E."/>
            <person name="Wen M."/>
            <person name="Mejri S."/>
            <person name="Dirks R."/>
            <person name="Jansen H."/>
            <person name="Henkel C."/>
            <person name="Chen W.J."/>
            <person name="Zahm M."/>
            <person name="Cabau C."/>
            <person name="Klopp C."/>
            <person name="Thompson A.W."/>
            <person name="Robinson-Rechavi M."/>
            <person name="Braasch I."/>
            <person name="Lecointre G."/>
            <person name="Bobe J."/>
            <person name="Postlethwait J.H."/>
            <person name="Berthelot C."/>
            <person name="Roest Crollius H."/>
            <person name="Guiguen Y."/>
        </authorList>
    </citation>
    <scope>NUCLEOTIDE SEQUENCE</scope>
    <source>
        <strain evidence="3">NC1722</strain>
    </source>
</reference>
<dbReference type="EMBL" id="JAINUG010000488">
    <property type="protein sequence ID" value="KAJ8367314.1"/>
    <property type="molecule type" value="Genomic_DNA"/>
</dbReference>
<evidence type="ECO:0000313" key="4">
    <source>
        <dbReference type="Proteomes" id="UP001221898"/>
    </source>
</evidence>
<keyword evidence="2" id="KW-0732">Signal</keyword>